<dbReference type="VEuPathDB" id="FungiDB:CH63R_03108"/>
<dbReference type="AlphaFoldDB" id="H1V0N6"/>
<feature type="region of interest" description="Disordered" evidence="1">
    <location>
        <begin position="77"/>
        <end position="101"/>
    </location>
</feature>
<protein>
    <submittedName>
        <fullName evidence="2">Uncharacterized protein</fullName>
    </submittedName>
</protein>
<evidence type="ECO:0000313" key="3">
    <source>
        <dbReference type="Proteomes" id="UP000007174"/>
    </source>
</evidence>
<dbReference type="HOGENOM" id="CLU_2291513_0_0_1"/>
<sequence length="101" mass="11231">MNARAGLTCSRPIVLARRDSITMNTNHHRQPRRKRGPQFLTHCFLALVVMIGFGHGCEVCRIGSTITRDFSANQVTRSAQQGSLIHRNGNGSASMSRRLLQ</sequence>
<reference evidence="3" key="1">
    <citation type="journal article" date="2012" name="Nat. Genet.">
        <title>Lifestyle transitions in plant pathogenic Colletotrichum fungi deciphered by genome and transcriptome analyses.</title>
        <authorList>
            <person name="O'Connell R.J."/>
            <person name="Thon M.R."/>
            <person name="Hacquard S."/>
            <person name="Amyotte S.G."/>
            <person name="Kleemann J."/>
            <person name="Torres M.F."/>
            <person name="Damm U."/>
            <person name="Buiate E.A."/>
            <person name="Epstein L."/>
            <person name="Alkan N."/>
            <person name="Altmueller J."/>
            <person name="Alvarado-Balderrama L."/>
            <person name="Bauser C.A."/>
            <person name="Becker C."/>
            <person name="Birren B.W."/>
            <person name="Chen Z."/>
            <person name="Choi J."/>
            <person name="Crouch J.A."/>
            <person name="Duvick J.P."/>
            <person name="Farman M.A."/>
            <person name="Gan P."/>
            <person name="Heiman D."/>
            <person name="Henrissat B."/>
            <person name="Howard R.J."/>
            <person name="Kabbage M."/>
            <person name="Koch C."/>
            <person name="Kracher B."/>
            <person name="Kubo Y."/>
            <person name="Law A.D."/>
            <person name="Lebrun M.-H."/>
            <person name="Lee Y.-H."/>
            <person name="Miyara I."/>
            <person name="Moore N."/>
            <person name="Neumann U."/>
            <person name="Nordstroem K."/>
            <person name="Panaccione D.G."/>
            <person name="Panstruga R."/>
            <person name="Place M."/>
            <person name="Proctor R.H."/>
            <person name="Prusky D."/>
            <person name="Rech G."/>
            <person name="Reinhardt R."/>
            <person name="Rollins J.A."/>
            <person name="Rounsley S."/>
            <person name="Schardl C.L."/>
            <person name="Schwartz D.C."/>
            <person name="Shenoy N."/>
            <person name="Shirasu K."/>
            <person name="Sikhakolli U.R."/>
            <person name="Stueber K."/>
            <person name="Sukno S.A."/>
            <person name="Sweigard J.A."/>
            <person name="Takano Y."/>
            <person name="Takahara H."/>
            <person name="Trail F."/>
            <person name="van der Does H.C."/>
            <person name="Voll L.M."/>
            <person name="Will I."/>
            <person name="Young S."/>
            <person name="Zeng Q."/>
            <person name="Zhang J."/>
            <person name="Zhou S."/>
            <person name="Dickman M.B."/>
            <person name="Schulze-Lefert P."/>
            <person name="Ver Loren van Themaat E."/>
            <person name="Ma L.-J."/>
            <person name="Vaillancourt L.J."/>
        </authorList>
    </citation>
    <scope>NUCLEOTIDE SEQUENCE [LARGE SCALE GENOMIC DNA]</scope>
    <source>
        <strain evidence="3">IMI 349063</strain>
    </source>
</reference>
<dbReference type="EMBL" id="CACQ02000897">
    <property type="protein sequence ID" value="CCF33787.1"/>
    <property type="molecule type" value="Genomic_DNA"/>
</dbReference>
<evidence type="ECO:0000256" key="1">
    <source>
        <dbReference type="SAM" id="MobiDB-lite"/>
    </source>
</evidence>
<dbReference type="Proteomes" id="UP000007174">
    <property type="component" value="Unassembled WGS sequence"/>
</dbReference>
<organism evidence="2 3">
    <name type="scientific">Colletotrichum higginsianum (strain IMI 349063)</name>
    <name type="common">Crucifer anthracnose fungus</name>
    <dbReference type="NCBI Taxonomy" id="759273"/>
    <lineage>
        <taxon>Eukaryota</taxon>
        <taxon>Fungi</taxon>
        <taxon>Dikarya</taxon>
        <taxon>Ascomycota</taxon>
        <taxon>Pezizomycotina</taxon>
        <taxon>Sordariomycetes</taxon>
        <taxon>Hypocreomycetidae</taxon>
        <taxon>Glomerellales</taxon>
        <taxon>Glomerellaceae</taxon>
        <taxon>Colletotrichum</taxon>
        <taxon>Colletotrichum destructivum species complex</taxon>
    </lineage>
</organism>
<gene>
    <name evidence="2" type="ORF">CH063_05913</name>
</gene>
<feature type="compositionally biased region" description="Polar residues" evidence="1">
    <location>
        <begin position="77"/>
        <end position="95"/>
    </location>
</feature>
<name>H1V0N6_COLHI</name>
<accession>H1V0N6</accession>
<proteinExistence type="predicted"/>
<evidence type="ECO:0000313" key="2">
    <source>
        <dbReference type="EMBL" id="CCF33787.1"/>
    </source>
</evidence>